<dbReference type="RefSeq" id="WP_114989897.1">
    <property type="nucleotide sequence ID" value="NZ_JABCUP010000011.1"/>
</dbReference>
<dbReference type="InterPro" id="IPR008927">
    <property type="entry name" value="6-PGluconate_DH-like_C_sf"/>
</dbReference>
<reference evidence="4 5" key="2">
    <citation type="submission" date="2020-04" db="EMBL/GenBank/DDBJ databases">
        <title>Antimicrobial susceptibility and clonality of vaginal-derived multi-drug resistant Mobiluncus isolates in China.</title>
        <authorList>
            <person name="Zhang X."/>
        </authorList>
    </citation>
    <scope>NUCLEOTIDE SEQUENCE [LARGE SCALE GENOMIC DNA]</scope>
    <source>
        <strain evidence="4 5">13</strain>
    </source>
</reference>
<dbReference type="PANTHER" id="PTHR40459:SF1">
    <property type="entry name" value="CONSERVED HYPOTHETICAL ALANINE AND LEUCINE RICH PROTEIN"/>
    <property type="match status" value="1"/>
</dbReference>
<dbReference type="EMBL" id="JABCUR010000001">
    <property type="protein sequence ID" value="NMW64274.1"/>
    <property type="molecule type" value="Genomic_DNA"/>
</dbReference>
<dbReference type="Gene3D" id="3.40.50.720">
    <property type="entry name" value="NAD(P)-binding Rossmann-like Domain"/>
    <property type="match status" value="1"/>
</dbReference>
<evidence type="ECO:0000259" key="1">
    <source>
        <dbReference type="Pfam" id="PF10727"/>
    </source>
</evidence>
<dbReference type="PANTHER" id="PTHR40459">
    <property type="entry name" value="CONSERVED HYPOTHETICAL ALANINE AND LEUCINE RICH PROTEIN"/>
    <property type="match status" value="1"/>
</dbReference>
<feature type="domain" description="Putative oxidoreductase/dehydrogenase Rossmann-like" evidence="1">
    <location>
        <begin position="26"/>
        <end position="147"/>
    </location>
</feature>
<accession>A0A378PBB1</accession>
<dbReference type="InterPro" id="IPR037108">
    <property type="entry name" value="TM1727-like_C_sf"/>
</dbReference>
<evidence type="ECO:0000313" key="6">
    <source>
        <dbReference type="Proteomes" id="UP001209486"/>
    </source>
</evidence>
<name>A0A378PBB1_9ACTO</name>
<feature type="domain" description="DUF2520" evidence="2">
    <location>
        <begin position="164"/>
        <end position="275"/>
    </location>
</feature>
<protein>
    <submittedName>
        <fullName evidence="3">DUF2520 domain-containing protein</fullName>
    </submittedName>
</protein>
<comment type="caution">
    <text evidence="3">The sequence shown here is derived from an EMBL/GenBank/DDBJ whole genome shotgun (WGS) entry which is preliminary data.</text>
</comment>
<reference evidence="3 6" key="1">
    <citation type="submission" date="2019-08" db="EMBL/GenBank/DDBJ databases">
        <title>Comparison of rpoB and gyrB Sequences from Mobiluncus Species and Development of a Multiplex PCR Method for Clinical Detection of Mobiluncus curtisii and Mobiluncus mulieris.</title>
        <authorList>
            <person name="Yang L."/>
            <person name="Shen Y."/>
            <person name="Xu G."/>
            <person name="Shu L.-B."/>
            <person name="Hu J."/>
            <person name="Zhang R."/>
            <person name="Wang Y."/>
            <person name="Zhou H.-W."/>
            <person name="Zhang X."/>
        </authorList>
    </citation>
    <scope>NUCLEOTIDE SEQUENCE [LARGE SCALE GENOMIC DNA]</scope>
    <source>
        <strain evidence="3 6">M26</strain>
    </source>
</reference>
<organism evidence="3 6">
    <name type="scientific">Mobiluncus mulieris</name>
    <dbReference type="NCBI Taxonomy" id="2052"/>
    <lineage>
        <taxon>Bacteria</taxon>
        <taxon>Bacillati</taxon>
        <taxon>Actinomycetota</taxon>
        <taxon>Actinomycetes</taxon>
        <taxon>Actinomycetales</taxon>
        <taxon>Actinomycetaceae</taxon>
        <taxon>Mobiluncus</taxon>
    </lineage>
</organism>
<dbReference type="SUPFAM" id="SSF51735">
    <property type="entry name" value="NAD(P)-binding Rossmann-fold domains"/>
    <property type="match status" value="1"/>
</dbReference>
<proteinExistence type="predicted"/>
<dbReference type="InterPro" id="IPR036291">
    <property type="entry name" value="NAD(P)-bd_dom_sf"/>
</dbReference>
<sequence length="338" mass="35290">MNQDFEPECAQTPMAAISPPISVPITRSATLNFGVIGMGAVGSVLAAAWKQAGHNLVGVAARSAGSRERAAAMLPGVQFVSPQELCAQVDLLVFTVRDTELADLVENLASQGVFRTGQLVAHTAGAFGLEVLSPAAESGVIPLALHPAQTFSGTSLDLARLHGCFWAVNAPLALLPVAQALVLDIGGIPRVLADGARPLYHAALAHGANHLVTLVTQTLRALQVAGIEDSASFAQPLMKAALERALQEGEAGLSGPISRGDAPTIAKHLRALENGQWRDSEDLDPALPRDNLADLPGTYRALAAATAARVLNRGGINELQYKQIEGVLGNCAPDRQER</sequence>
<dbReference type="Proteomes" id="UP000578252">
    <property type="component" value="Unassembled WGS sequence"/>
</dbReference>
<dbReference type="Pfam" id="PF10727">
    <property type="entry name" value="Rossmann-like"/>
    <property type="match status" value="1"/>
</dbReference>
<gene>
    <name evidence="3" type="ORF">FYZ43_06625</name>
    <name evidence="4" type="ORF">HHJ78_01675</name>
</gene>
<dbReference type="AlphaFoldDB" id="A0A378PBB1"/>
<dbReference type="InterPro" id="IPR019665">
    <property type="entry name" value="OxRdtase/DH_put_Rossmann_dom"/>
</dbReference>
<dbReference type="Pfam" id="PF10728">
    <property type="entry name" value="DUF2520"/>
    <property type="match status" value="1"/>
</dbReference>
<evidence type="ECO:0000313" key="3">
    <source>
        <dbReference type="EMBL" id="MCU9969074.1"/>
    </source>
</evidence>
<evidence type="ECO:0000313" key="5">
    <source>
        <dbReference type="Proteomes" id="UP000578252"/>
    </source>
</evidence>
<evidence type="ECO:0000259" key="2">
    <source>
        <dbReference type="Pfam" id="PF10728"/>
    </source>
</evidence>
<evidence type="ECO:0000313" key="4">
    <source>
        <dbReference type="EMBL" id="NMW64274.1"/>
    </source>
</evidence>
<dbReference type="Gene3D" id="1.10.1040.20">
    <property type="entry name" value="ProC-like, C-terminal domain"/>
    <property type="match status" value="1"/>
</dbReference>
<dbReference type="Proteomes" id="UP001209486">
    <property type="component" value="Unassembled WGS sequence"/>
</dbReference>
<dbReference type="EMBL" id="VSZY01000009">
    <property type="protein sequence ID" value="MCU9969074.1"/>
    <property type="molecule type" value="Genomic_DNA"/>
</dbReference>
<dbReference type="InterPro" id="IPR018931">
    <property type="entry name" value="DUF2520"/>
</dbReference>
<dbReference type="SUPFAM" id="SSF48179">
    <property type="entry name" value="6-phosphogluconate dehydrogenase C-terminal domain-like"/>
    <property type="match status" value="1"/>
</dbReference>